<name>A0ABN8YEC5_RANTA</name>
<feature type="region of interest" description="Disordered" evidence="1">
    <location>
        <begin position="48"/>
        <end position="75"/>
    </location>
</feature>
<feature type="region of interest" description="Disordered" evidence="1">
    <location>
        <begin position="19"/>
        <end position="38"/>
    </location>
</feature>
<accession>A0ABN8YEC5</accession>
<organism evidence="2 3">
    <name type="scientific">Rangifer tarandus platyrhynchus</name>
    <name type="common">Svalbard reindeer</name>
    <dbReference type="NCBI Taxonomy" id="3082113"/>
    <lineage>
        <taxon>Eukaryota</taxon>
        <taxon>Metazoa</taxon>
        <taxon>Chordata</taxon>
        <taxon>Craniata</taxon>
        <taxon>Vertebrata</taxon>
        <taxon>Euteleostomi</taxon>
        <taxon>Mammalia</taxon>
        <taxon>Eutheria</taxon>
        <taxon>Laurasiatheria</taxon>
        <taxon>Artiodactyla</taxon>
        <taxon>Ruminantia</taxon>
        <taxon>Pecora</taxon>
        <taxon>Cervidae</taxon>
        <taxon>Odocoileinae</taxon>
        <taxon>Rangifer</taxon>
    </lineage>
</organism>
<keyword evidence="3" id="KW-1185">Reference proteome</keyword>
<evidence type="ECO:0000313" key="2">
    <source>
        <dbReference type="EMBL" id="CAI9159759.1"/>
    </source>
</evidence>
<sequence>MDLRRGRDIVREMEKPFLHLAQGPPCPLPGNPMKQQQGLRQVHLSPWEEGRDGASQVESLQQGQAEHKRGSLRLGGGRLGIMETQRASLSWDGGLCGYCSWD</sequence>
<evidence type="ECO:0000256" key="1">
    <source>
        <dbReference type="SAM" id="MobiDB-lite"/>
    </source>
</evidence>
<protein>
    <submittedName>
        <fullName evidence="2">Uncharacterized protein</fullName>
    </submittedName>
</protein>
<proteinExistence type="predicted"/>
<reference evidence="2" key="1">
    <citation type="submission" date="2023-04" db="EMBL/GenBank/DDBJ databases">
        <authorList>
            <consortium name="ELIXIR-Norway"/>
        </authorList>
    </citation>
    <scope>NUCLEOTIDE SEQUENCE [LARGE SCALE GENOMIC DNA]</scope>
</reference>
<dbReference type="EMBL" id="OX459955">
    <property type="protein sequence ID" value="CAI9159759.1"/>
    <property type="molecule type" value="Genomic_DNA"/>
</dbReference>
<gene>
    <name evidence="2" type="ORF">MRATA1EN1_LOCUS8721</name>
</gene>
<evidence type="ECO:0000313" key="3">
    <source>
        <dbReference type="Proteomes" id="UP001176941"/>
    </source>
</evidence>
<dbReference type="Proteomes" id="UP001176941">
    <property type="component" value="Chromosome 19"/>
</dbReference>